<proteinExistence type="predicted"/>
<gene>
    <name evidence="1" type="ORF">TQ39_13285</name>
</gene>
<comment type="caution">
    <text evidence="1">The sequence shown here is derived from an EMBL/GenBank/DDBJ whole genome shotgun (WGS) entry which is preliminary data.</text>
</comment>
<keyword evidence="2" id="KW-1185">Reference proteome</keyword>
<dbReference type="Proteomes" id="UP000032483">
    <property type="component" value="Unassembled WGS sequence"/>
</dbReference>
<organism evidence="1 2">
    <name type="scientific">Ruthenibacterium lactatiformans</name>
    <dbReference type="NCBI Taxonomy" id="1550024"/>
    <lineage>
        <taxon>Bacteria</taxon>
        <taxon>Bacillati</taxon>
        <taxon>Bacillota</taxon>
        <taxon>Clostridia</taxon>
        <taxon>Eubacteriales</taxon>
        <taxon>Oscillospiraceae</taxon>
        <taxon>Ruthenibacterium</taxon>
    </lineage>
</organism>
<evidence type="ECO:0000313" key="1">
    <source>
        <dbReference type="EMBL" id="KJF39286.1"/>
    </source>
</evidence>
<protein>
    <submittedName>
        <fullName evidence="1">Uncharacterized protein</fullName>
    </submittedName>
</protein>
<evidence type="ECO:0000313" key="2">
    <source>
        <dbReference type="Proteomes" id="UP000032483"/>
    </source>
</evidence>
<dbReference type="EMBL" id="JXXK01000020">
    <property type="protein sequence ID" value="KJF39286.1"/>
    <property type="molecule type" value="Genomic_DNA"/>
</dbReference>
<dbReference type="AlphaFoldDB" id="A0A0D8IYD1"/>
<sequence length="59" mass="6668">MVDCAYGPEKYQASDEEWQDMCSGKQLETASTSIAEYVWLSLKIFSANKAYPRGKVEIT</sequence>
<reference evidence="1" key="1">
    <citation type="submission" date="2015-02" db="EMBL/GenBank/DDBJ databases">
        <title>A novel member of the family Ruminococcaceae isolated from human feces.</title>
        <authorList>
            <person name="Shkoporov A.N."/>
            <person name="Chaplin A.V."/>
            <person name="Motuzova O.V."/>
            <person name="Kafarskaia L.I."/>
            <person name="Khokhlova E.V."/>
            <person name="Efimov B.A."/>
        </authorList>
    </citation>
    <scope>NUCLEOTIDE SEQUENCE [LARGE SCALE GENOMIC DNA]</scope>
    <source>
        <strain evidence="1">585-1</strain>
    </source>
</reference>
<accession>A0A0D8IYD1</accession>
<name>A0A0D8IYD1_9FIRM</name>